<evidence type="ECO:0000313" key="3">
    <source>
        <dbReference type="Proteomes" id="UP000564885"/>
    </source>
</evidence>
<dbReference type="RefSeq" id="WP_171218679.1">
    <property type="nucleotide sequence ID" value="NZ_JABEPP010000003.1"/>
</dbReference>
<gene>
    <name evidence="2" type="ORF">HJG44_12445</name>
</gene>
<evidence type="ECO:0000259" key="1">
    <source>
        <dbReference type="Pfam" id="PF12728"/>
    </source>
</evidence>
<dbReference type="InterPro" id="IPR009061">
    <property type="entry name" value="DNA-bd_dom_put_sf"/>
</dbReference>
<dbReference type="InterPro" id="IPR041657">
    <property type="entry name" value="HTH_17"/>
</dbReference>
<protein>
    <submittedName>
        <fullName evidence="2">Helix-turn-helix domain-containing protein</fullName>
    </submittedName>
</protein>
<accession>A0A849IAW5</accession>
<dbReference type="AlphaFoldDB" id="A0A849IAW5"/>
<sequence>MHEEAKAQRRWPTPEILRRAQFVDDAGPIRFVDTEAAARYLALSAHTLECYRSLGGGPAYHKFGKWVRYAVEDLDTWAASCRRSAAAASKAPSLRPIDPHSSEAI</sequence>
<dbReference type="Proteomes" id="UP000564885">
    <property type="component" value="Unassembled WGS sequence"/>
</dbReference>
<proteinExistence type="predicted"/>
<keyword evidence="3" id="KW-1185">Reference proteome</keyword>
<dbReference type="SUPFAM" id="SSF46955">
    <property type="entry name" value="Putative DNA-binding domain"/>
    <property type="match status" value="1"/>
</dbReference>
<dbReference type="Pfam" id="PF12728">
    <property type="entry name" value="HTH_17"/>
    <property type="match status" value="1"/>
</dbReference>
<comment type="caution">
    <text evidence="2">The sequence shown here is derived from an EMBL/GenBank/DDBJ whole genome shotgun (WGS) entry which is preliminary data.</text>
</comment>
<organism evidence="2 3">
    <name type="scientific">Enterovirga aerilata</name>
    <dbReference type="NCBI Taxonomy" id="2730920"/>
    <lineage>
        <taxon>Bacteria</taxon>
        <taxon>Pseudomonadati</taxon>
        <taxon>Pseudomonadota</taxon>
        <taxon>Alphaproteobacteria</taxon>
        <taxon>Hyphomicrobiales</taxon>
        <taxon>Methylobacteriaceae</taxon>
        <taxon>Enterovirga</taxon>
    </lineage>
</organism>
<name>A0A849IAW5_9HYPH</name>
<feature type="domain" description="Helix-turn-helix" evidence="1">
    <location>
        <begin position="33"/>
        <end position="82"/>
    </location>
</feature>
<reference evidence="2 3" key="1">
    <citation type="submission" date="2020-04" db="EMBL/GenBank/DDBJ databases">
        <title>Enterovirga sp. isolate from soil.</title>
        <authorList>
            <person name="Chea S."/>
            <person name="Kim D.-U."/>
        </authorList>
    </citation>
    <scope>NUCLEOTIDE SEQUENCE [LARGE SCALE GENOMIC DNA]</scope>
    <source>
        <strain evidence="2 3">DB1703</strain>
    </source>
</reference>
<evidence type="ECO:0000313" key="2">
    <source>
        <dbReference type="EMBL" id="NNM73190.1"/>
    </source>
</evidence>
<dbReference type="EMBL" id="JABEPP010000003">
    <property type="protein sequence ID" value="NNM73190.1"/>
    <property type="molecule type" value="Genomic_DNA"/>
</dbReference>